<name>A0A976FI37_BRELC</name>
<dbReference type="KEGG" id="blac:94347134"/>
<dbReference type="GeneID" id="94347134"/>
<dbReference type="OrthoDB" id="159944at2759"/>
<comment type="caution">
    <text evidence="1">The sequence shown here is derived from an EMBL/GenBank/DDBJ whole genome shotgun (WGS) entry which is preliminary data.</text>
</comment>
<organism evidence="1 2">
    <name type="scientific">Bremia lactucae</name>
    <name type="common">Lettuce downy mildew</name>
    <dbReference type="NCBI Taxonomy" id="4779"/>
    <lineage>
        <taxon>Eukaryota</taxon>
        <taxon>Sar</taxon>
        <taxon>Stramenopiles</taxon>
        <taxon>Oomycota</taxon>
        <taxon>Peronosporomycetes</taxon>
        <taxon>Peronosporales</taxon>
        <taxon>Peronosporaceae</taxon>
        <taxon>Bremia</taxon>
    </lineage>
</organism>
<evidence type="ECO:0000313" key="1">
    <source>
        <dbReference type="EMBL" id="TDH67188.1"/>
    </source>
</evidence>
<protein>
    <submittedName>
        <fullName evidence="1">Uncharacterized protein</fullName>
    </submittedName>
</protein>
<dbReference type="AlphaFoldDB" id="A0A976FI37"/>
<evidence type="ECO:0000313" key="2">
    <source>
        <dbReference type="Proteomes" id="UP000294530"/>
    </source>
</evidence>
<dbReference type="EMBL" id="SHOA02000014">
    <property type="protein sequence ID" value="TDH67188.1"/>
    <property type="molecule type" value="Genomic_DNA"/>
</dbReference>
<gene>
    <name evidence="1" type="ORF">CCR75_003367</name>
</gene>
<proteinExistence type="predicted"/>
<sequence>MQQTSTASFFPTAKELTSGVQWFRDHPVLAAAAAAAVSIITYLNAYDLPEASAMQAGDSLNAISASHKRPLSTCYKGSPAFVRKESLPLVRKSSSRGESDEKLSAAVSWCDEHGGSLTQVFEDETLPRIPKGCGLSDRKEDVRDDAGRSCEFALQHHHTCGLCKSGSQQEMDVEAQTASPQWGWYVPITPPQEQFQSTESECIEKRQFSRAAVPLLPRTTSGQIL</sequence>
<dbReference type="RefSeq" id="XP_067816687.1">
    <property type="nucleotide sequence ID" value="XM_067961463.1"/>
</dbReference>
<reference evidence="1 2" key="1">
    <citation type="journal article" date="2021" name="Genome Biol.">
        <title>AFLAP: assembly-free linkage analysis pipeline using k-mers from genome sequencing data.</title>
        <authorList>
            <person name="Fletcher K."/>
            <person name="Zhang L."/>
            <person name="Gil J."/>
            <person name="Han R."/>
            <person name="Cavanaugh K."/>
            <person name="Michelmore R."/>
        </authorList>
    </citation>
    <scope>NUCLEOTIDE SEQUENCE [LARGE SCALE GENOMIC DNA]</scope>
    <source>
        <strain evidence="1 2">SF5</strain>
    </source>
</reference>
<dbReference type="Proteomes" id="UP000294530">
    <property type="component" value="Unassembled WGS sequence"/>
</dbReference>
<accession>A0A976FI37</accession>
<keyword evidence="2" id="KW-1185">Reference proteome</keyword>